<gene>
    <name evidence="1" type="ORF">GCM10022247_29970</name>
</gene>
<proteinExistence type="predicted"/>
<keyword evidence="2" id="KW-1185">Reference proteome</keyword>
<organism evidence="1 2">
    <name type="scientific">Allokutzneria multivorans</name>
    <dbReference type="NCBI Taxonomy" id="1142134"/>
    <lineage>
        <taxon>Bacteria</taxon>
        <taxon>Bacillati</taxon>
        <taxon>Actinomycetota</taxon>
        <taxon>Actinomycetes</taxon>
        <taxon>Pseudonocardiales</taxon>
        <taxon>Pseudonocardiaceae</taxon>
        <taxon>Allokutzneria</taxon>
    </lineage>
</organism>
<accession>A0ABP7S3V9</accession>
<evidence type="ECO:0000313" key="2">
    <source>
        <dbReference type="Proteomes" id="UP001501747"/>
    </source>
</evidence>
<sequence>MTNASPLSEEEIRDKVRAAMLLGKQRKAELRNTAPAPVVESAPETVLLPVLRSTSHHPPLLDMPHFSVIPGELTATLAEVWWTPEKRIRMRHITQAMLGGRDFDTLAGEAVGNLMETVEVRVSEDPAPDAVISLERAGLAASAIAFPPLHGFLAKMLKSDDVLIALPCPDKFFAVRADSRWTESMREMVLESGYEPDPLIPSLIRMDGTGARVIAQRPGG</sequence>
<protein>
    <submittedName>
        <fullName evidence="1">Uncharacterized protein</fullName>
    </submittedName>
</protein>
<dbReference type="Proteomes" id="UP001501747">
    <property type="component" value="Unassembled WGS sequence"/>
</dbReference>
<dbReference type="EMBL" id="BAABAL010000009">
    <property type="protein sequence ID" value="GAA4006261.1"/>
    <property type="molecule type" value="Genomic_DNA"/>
</dbReference>
<comment type="caution">
    <text evidence="1">The sequence shown here is derived from an EMBL/GenBank/DDBJ whole genome shotgun (WGS) entry which is preliminary data.</text>
</comment>
<evidence type="ECO:0000313" key="1">
    <source>
        <dbReference type="EMBL" id="GAA4006261.1"/>
    </source>
</evidence>
<reference evidence="2" key="1">
    <citation type="journal article" date="2019" name="Int. J. Syst. Evol. Microbiol.">
        <title>The Global Catalogue of Microorganisms (GCM) 10K type strain sequencing project: providing services to taxonomists for standard genome sequencing and annotation.</title>
        <authorList>
            <consortium name="The Broad Institute Genomics Platform"/>
            <consortium name="The Broad Institute Genome Sequencing Center for Infectious Disease"/>
            <person name="Wu L."/>
            <person name="Ma J."/>
        </authorList>
    </citation>
    <scope>NUCLEOTIDE SEQUENCE [LARGE SCALE GENOMIC DNA]</scope>
    <source>
        <strain evidence="2">JCM 17342</strain>
    </source>
</reference>
<name>A0ABP7S3V9_9PSEU</name>
<dbReference type="RefSeq" id="WP_344875041.1">
    <property type="nucleotide sequence ID" value="NZ_BAABAL010000009.1"/>
</dbReference>